<accession>A0A383BIV0</accession>
<gene>
    <name evidence="1" type="ORF">METZ01_LOCUS472686</name>
</gene>
<reference evidence="1" key="1">
    <citation type="submission" date="2018-05" db="EMBL/GenBank/DDBJ databases">
        <authorList>
            <person name="Lanie J.A."/>
            <person name="Ng W.-L."/>
            <person name="Kazmierczak K.M."/>
            <person name="Andrzejewski T.M."/>
            <person name="Davidsen T.M."/>
            <person name="Wayne K.J."/>
            <person name="Tettelin H."/>
            <person name="Glass J.I."/>
            <person name="Rusch D."/>
            <person name="Podicherti R."/>
            <person name="Tsui H.-C.T."/>
            <person name="Winkler M.E."/>
        </authorList>
    </citation>
    <scope>NUCLEOTIDE SEQUENCE</scope>
</reference>
<proteinExistence type="predicted"/>
<dbReference type="EMBL" id="UINC01200787">
    <property type="protein sequence ID" value="SVE19832.1"/>
    <property type="molecule type" value="Genomic_DNA"/>
</dbReference>
<dbReference type="AlphaFoldDB" id="A0A383BIV0"/>
<name>A0A383BIV0_9ZZZZ</name>
<protein>
    <submittedName>
        <fullName evidence="1">Uncharacterized protein</fullName>
    </submittedName>
</protein>
<sequence length="245" mass="26971">YVKNTWTYNSQGKKQRFILDNQYIDTTTMIVTVKSSKSTGTTDTYTLYKDLIALDSTSQVYFLQEVEDGKYEIYFGDGIYGKALSDENVITIEYLTTNGSIANFAGRNSIEQFSLLTTINDSNSSATTVGNITIIGNGYAAGGTLPESVSSIKFNAPLSYAAQDRAVTANDYKNILLSNYGNIRGVKVWGGRPKIGMKYSGLQENSGTVYICILPKHGDFLPRATKDYVLKSILAPYKILGIKNE</sequence>
<feature type="non-terminal residue" evidence="1">
    <location>
        <position position="245"/>
    </location>
</feature>
<evidence type="ECO:0000313" key="1">
    <source>
        <dbReference type="EMBL" id="SVE19832.1"/>
    </source>
</evidence>
<organism evidence="1">
    <name type="scientific">marine metagenome</name>
    <dbReference type="NCBI Taxonomy" id="408172"/>
    <lineage>
        <taxon>unclassified sequences</taxon>
        <taxon>metagenomes</taxon>
        <taxon>ecological metagenomes</taxon>
    </lineage>
</organism>
<dbReference type="Gene3D" id="3.30.300.200">
    <property type="match status" value="1"/>
</dbReference>
<feature type="non-terminal residue" evidence="1">
    <location>
        <position position="1"/>
    </location>
</feature>